<organism evidence="2 3">
    <name type="scientific">Portunus trituberculatus</name>
    <name type="common">Swimming crab</name>
    <name type="synonym">Neptunus trituberculatus</name>
    <dbReference type="NCBI Taxonomy" id="210409"/>
    <lineage>
        <taxon>Eukaryota</taxon>
        <taxon>Metazoa</taxon>
        <taxon>Ecdysozoa</taxon>
        <taxon>Arthropoda</taxon>
        <taxon>Crustacea</taxon>
        <taxon>Multicrustacea</taxon>
        <taxon>Malacostraca</taxon>
        <taxon>Eumalacostraca</taxon>
        <taxon>Eucarida</taxon>
        <taxon>Decapoda</taxon>
        <taxon>Pleocyemata</taxon>
        <taxon>Brachyura</taxon>
        <taxon>Eubrachyura</taxon>
        <taxon>Portunoidea</taxon>
        <taxon>Portunidae</taxon>
        <taxon>Portuninae</taxon>
        <taxon>Portunus</taxon>
    </lineage>
</organism>
<accession>A0A5B7CJP0</accession>
<evidence type="ECO:0000313" key="3">
    <source>
        <dbReference type="Proteomes" id="UP000324222"/>
    </source>
</evidence>
<dbReference type="AlphaFoldDB" id="A0A5B7CJP0"/>
<evidence type="ECO:0000313" key="2">
    <source>
        <dbReference type="EMBL" id="MPC09942.1"/>
    </source>
</evidence>
<feature type="region of interest" description="Disordered" evidence="1">
    <location>
        <begin position="1"/>
        <end position="20"/>
    </location>
</feature>
<keyword evidence="3" id="KW-1185">Reference proteome</keyword>
<protein>
    <submittedName>
        <fullName evidence="2">Uncharacterized protein</fullName>
    </submittedName>
</protein>
<dbReference type="Proteomes" id="UP000324222">
    <property type="component" value="Unassembled WGS sequence"/>
</dbReference>
<reference evidence="2 3" key="1">
    <citation type="submission" date="2019-05" db="EMBL/GenBank/DDBJ databases">
        <title>Another draft genome of Portunus trituberculatus and its Hox gene families provides insights of decapod evolution.</title>
        <authorList>
            <person name="Jeong J.-H."/>
            <person name="Song I."/>
            <person name="Kim S."/>
            <person name="Choi T."/>
            <person name="Kim D."/>
            <person name="Ryu S."/>
            <person name="Kim W."/>
        </authorList>
    </citation>
    <scope>NUCLEOTIDE SEQUENCE [LARGE SCALE GENOMIC DNA]</scope>
    <source>
        <tissue evidence="2">Muscle</tissue>
    </source>
</reference>
<name>A0A5B7CJP0_PORTR</name>
<gene>
    <name evidence="2" type="ORF">E2C01_002562</name>
</gene>
<proteinExistence type="predicted"/>
<evidence type="ECO:0000256" key="1">
    <source>
        <dbReference type="SAM" id="MobiDB-lite"/>
    </source>
</evidence>
<comment type="caution">
    <text evidence="2">The sequence shown here is derived from an EMBL/GenBank/DDBJ whole genome shotgun (WGS) entry which is preliminary data.</text>
</comment>
<dbReference type="EMBL" id="VSRR010000094">
    <property type="protein sequence ID" value="MPC09942.1"/>
    <property type="molecule type" value="Genomic_DNA"/>
</dbReference>
<sequence>MHGSHYPFSTGGELQPSPNPNGSFVRLCLDVYWLRNQVACVISTHVLAREAQAAIGYRRPLDVTRTPEISGEQLECGKLDPNAF</sequence>